<dbReference type="Pfam" id="PF14223">
    <property type="entry name" value="Retrotran_gag_2"/>
    <property type="match status" value="1"/>
</dbReference>
<proteinExistence type="predicted"/>
<keyword evidence="4" id="KW-1185">Reference proteome</keyword>
<dbReference type="RefSeq" id="XP_033166102.1">
    <property type="nucleotide sequence ID" value="XM_033310211.1"/>
</dbReference>
<dbReference type="InterPro" id="IPR036875">
    <property type="entry name" value="Znf_CCHC_sf"/>
</dbReference>
<dbReference type="SUPFAM" id="SSF57756">
    <property type="entry name" value="Retrovirus zinc finger-like domains"/>
    <property type="match status" value="1"/>
</dbReference>
<evidence type="ECO:0000256" key="1">
    <source>
        <dbReference type="PROSITE-ProRule" id="PRU00047"/>
    </source>
</evidence>
<dbReference type="AlphaFoldDB" id="A0A6P8KDI1"/>
<sequence length="253" mass="28186">MSGQGLCAIDKLDGENYAVWSVQMMSVLVHSGMWSLVCGRRVKQEGDTAEQGAQFAELDEKALATILLCVKASEINLIKNCASSKEAWDKLAAVYKPRGPARKITLFRKLLRLSFSESACVQNYINDFVDIVEKLKEIDMDISEDILTILMLSGLGKKFENFVVAIETREQLPTLSDLKVKIIEEGEGQRVSSDETELCVQQAFVSPPSGKGDKKNRSAQKNSNAKKNKKCFRCGREGHFIAQCKVKDKNDEI</sequence>
<accession>A0A6P8KDI1</accession>
<evidence type="ECO:0000259" key="3">
    <source>
        <dbReference type="PROSITE" id="PS50158"/>
    </source>
</evidence>
<dbReference type="Pfam" id="PF00098">
    <property type="entry name" value="zf-CCHC"/>
    <property type="match status" value="1"/>
</dbReference>
<evidence type="ECO:0000313" key="5">
    <source>
        <dbReference type="RefSeq" id="XP_033166102.1"/>
    </source>
</evidence>
<dbReference type="PANTHER" id="PTHR35317">
    <property type="entry name" value="OS04G0629600 PROTEIN"/>
    <property type="match status" value="1"/>
</dbReference>
<dbReference type="InterPro" id="IPR001878">
    <property type="entry name" value="Znf_CCHC"/>
</dbReference>
<dbReference type="PANTHER" id="PTHR35317:SF29">
    <property type="entry name" value="CCHC-TYPE DOMAIN-CONTAINING PROTEIN"/>
    <property type="match status" value="1"/>
</dbReference>
<reference evidence="5" key="1">
    <citation type="submission" date="2025-08" db="UniProtKB">
        <authorList>
            <consortium name="RefSeq"/>
        </authorList>
    </citation>
    <scope>IDENTIFICATION</scope>
    <source>
        <strain evidence="5">Mau12</strain>
        <tissue evidence="5">Whole Body</tissue>
    </source>
</reference>
<keyword evidence="1" id="KW-0479">Metal-binding</keyword>
<keyword evidence="1" id="KW-0862">Zinc</keyword>
<keyword evidence="1" id="KW-0863">Zinc-finger</keyword>
<feature type="domain" description="CCHC-type" evidence="3">
    <location>
        <begin position="230"/>
        <end position="245"/>
    </location>
</feature>
<dbReference type="Proteomes" id="UP000515162">
    <property type="component" value="Chromosome 3R"/>
</dbReference>
<dbReference type="Gene3D" id="4.10.60.10">
    <property type="entry name" value="Zinc finger, CCHC-type"/>
    <property type="match status" value="1"/>
</dbReference>
<dbReference type="PROSITE" id="PS50158">
    <property type="entry name" value="ZF_CCHC"/>
    <property type="match status" value="1"/>
</dbReference>
<organism evidence="4 5">
    <name type="scientific">Drosophila mauritiana</name>
    <name type="common">Fruit fly</name>
    <dbReference type="NCBI Taxonomy" id="7226"/>
    <lineage>
        <taxon>Eukaryota</taxon>
        <taxon>Metazoa</taxon>
        <taxon>Ecdysozoa</taxon>
        <taxon>Arthropoda</taxon>
        <taxon>Hexapoda</taxon>
        <taxon>Insecta</taxon>
        <taxon>Pterygota</taxon>
        <taxon>Neoptera</taxon>
        <taxon>Endopterygota</taxon>
        <taxon>Diptera</taxon>
        <taxon>Brachycera</taxon>
        <taxon>Muscomorpha</taxon>
        <taxon>Ephydroidea</taxon>
        <taxon>Drosophilidae</taxon>
        <taxon>Drosophila</taxon>
        <taxon>Sophophora</taxon>
    </lineage>
</organism>
<feature type="region of interest" description="Disordered" evidence="2">
    <location>
        <begin position="205"/>
        <end position="228"/>
    </location>
</feature>
<dbReference type="SMART" id="SM00343">
    <property type="entry name" value="ZnF_C2HC"/>
    <property type="match status" value="1"/>
</dbReference>
<evidence type="ECO:0000313" key="4">
    <source>
        <dbReference type="Proteomes" id="UP000515162"/>
    </source>
</evidence>
<gene>
    <name evidence="5" type="primary">LOC117144826</name>
</gene>
<dbReference type="GO" id="GO:0008270">
    <property type="term" value="F:zinc ion binding"/>
    <property type="evidence" value="ECO:0007669"/>
    <property type="project" value="UniProtKB-KW"/>
</dbReference>
<name>A0A6P8KDI1_DROMA</name>
<dbReference type="GeneID" id="117144826"/>
<evidence type="ECO:0000256" key="2">
    <source>
        <dbReference type="SAM" id="MobiDB-lite"/>
    </source>
</evidence>
<dbReference type="GO" id="GO:0003676">
    <property type="term" value="F:nucleic acid binding"/>
    <property type="evidence" value="ECO:0007669"/>
    <property type="project" value="InterPro"/>
</dbReference>
<protein>
    <submittedName>
        <fullName evidence="5">Uncharacterized protein LOC117144826</fullName>
    </submittedName>
</protein>